<dbReference type="CDD" id="cd05369">
    <property type="entry name" value="TER_DECR_SDR_a"/>
    <property type="match status" value="1"/>
</dbReference>
<evidence type="ECO:0000256" key="5">
    <source>
        <dbReference type="ARBA" id="ARBA00048340"/>
    </source>
</evidence>
<dbReference type="PRINTS" id="PR00081">
    <property type="entry name" value="GDHRDH"/>
</dbReference>
<evidence type="ECO:0000256" key="4">
    <source>
        <dbReference type="ARBA" id="ARBA00048009"/>
    </source>
</evidence>
<dbReference type="EMBL" id="LT555008">
    <property type="protein sequence ID" value="SAM09445.1"/>
    <property type="molecule type" value="Genomic_DNA"/>
</dbReference>
<dbReference type="PRINTS" id="PR00080">
    <property type="entry name" value="SDRFAMILY"/>
</dbReference>
<gene>
    <name evidence="6" type="primary">ABSGL_15121.1 scaffold 15162</name>
</gene>
<reference evidence="6" key="1">
    <citation type="submission" date="2016-04" db="EMBL/GenBank/DDBJ databases">
        <authorList>
            <person name="Evans L.H."/>
            <person name="Alamgir A."/>
            <person name="Owens N."/>
            <person name="Weber N.D."/>
            <person name="Virtaneva K."/>
            <person name="Barbian K."/>
            <person name="Babar A."/>
            <person name="Rosenke K."/>
        </authorList>
    </citation>
    <scope>NUCLEOTIDE SEQUENCE [LARGE SCALE GENOMIC DNA]</scope>
    <source>
        <strain evidence="6">CBS 101.48</strain>
    </source>
</reference>
<dbReference type="OrthoDB" id="2136131at2759"/>
<comment type="catalytic activity">
    <reaction evidence="5">
        <text>a (2E,4Z)-dienoyl-CoA + NADPH + H(+) = a 4,5-saturated-(3E)-enoyl-CoA + NADP(+)</text>
        <dbReference type="Rhea" id="RHEA:61892"/>
        <dbReference type="ChEBI" id="CHEBI:15378"/>
        <dbReference type="ChEBI" id="CHEBI:57783"/>
        <dbReference type="ChEBI" id="CHEBI:58349"/>
        <dbReference type="ChEBI" id="CHEBI:85099"/>
        <dbReference type="ChEBI" id="CHEBI:85493"/>
        <dbReference type="EC" id="1.3.1.124"/>
    </reaction>
</comment>
<dbReference type="InterPro" id="IPR045017">
    <property type="entry name" value="DECR2-like"/>
</dbReference>
<sequence>MAAISTNQIFKDDLFKGKVLFCTGGGSGICRGLTEAVVRHGAKAVIVSRNKEKLEKAAEEMRASTGGEILAVSGDVRNPEDMENAVKKTIELFGRLDYLINGAAGNFLSPLQHLSYRAFRTVIEIDLLGTFNTTKAAVEHIKKTKGAILNISATLHYTGTPYQMHVGAAKNGIDALTRHLSMELGPHGVRVNGIAPGPIGGTVGMEKLGVGFEEEGIPLGRLGDIKDVEQATVFLLSEGASYITGTTLVVDGGHWMNPNYVAYPAMVHNPIDFKSLL</sequence>
<dbReference type="GO" id="GO:0005777">
    <property type="term" value="C:peroxisome"/>
    <property type="evidence" value="ECO:0007669"/>
    <property type="project" value="TreeGrafter"/>
</dbReference>
<dbReference type="PANTHER" id="PTHR43296:SF2">
    <property type="entry name" value="PEROXISOMAL 2,4-DIENOYL-COA REDUCTASE [(3E)-ENOYL-COA-PRODUCING]"/>
    <property type="match status" value="1"/>
</dbReference>
<dbReference type="EC" id="1.3.1.124" evidence="3"/>
<evidence type="ECO:0000313" key="6">
    <source>
        <dbReference type="EMBL" id="SAM09445.1"/>
    </source>
</evidence>
<dbReference type="InterPro" id="IPR036291">
    <property type="entry name" value="NAD(P)-bd_dom_sf"/>
</dbReference>
<dbReference type="Gene3D" id="3.40.50.720">
    <property type="entry name" value="NAD(P)-binding Rossmann-like Domain"/>
    <property type="match status" value="1"/>
</dbReference>
<evidence type="ECO:0000256" key="2">
    <source>
        <dbReference type="ARBA" id="ARBA00023002"/>
    </source>
</evidence>
<comment type="catalytic activity">
    <reaction evidence="4">
        <text>a (2E,4E)-dienoyl-CoA + NADPH + H(+) = a 4,5-saturated-(3E)-enoyl-CoA + NADP(+)</text>
        <dbReference type="Rhea" id="RHEA:45912"/>
        <dbReference type="ChEBI" id="CHEBI:15378"/>
        <dbReference type="ChEBI" id="CHEBI:57783"/>
        <dbReference type="ChEBI" id="CHEBI:58349"/>
        <dbReference type="ChEBI" id="CHEBI:85101"/>
        <dbReference type="ChEBI" id="CHEBI:85493"/>
        <dbReference type="EC" id="1.3.1.124"/>
    </reaction>
</comment>
<name>A0A168T4D5_ABSGL</name>
<dbReference type="GO" id="GO:0009062">
    <property type="term" value="P:fatty acid catabolic process"/>
    <property type="evidence" value="ECO:0007669"/>
    <property type="project" value="InterPro"/>
</dbReference>
<dbReference type="InParanoid" id="A0A168T4D5"/>
<dbReference type="AlphaFoldDB" id="A0A168T4D5"/>
<evidence type="ECO:0000313" key="7">
    <source>
        <dbReference type="Proteomes" id="UP000078561"/>
    </source>
</evidence>
<dbReference type="GO" id="GO:0008670">
    <property type="term" value="F:2,4-dienoyl-CoA reductase (NADPH) activity"/>
    <property type="evidence" value="ECO:0007669"/>
    <property type="project" value="InterPro"/>
</dbReference>
<keyword evidence="7" id="KW-1185">Reference proteome</keyword>
<dbReference type="Proteomes" id="UP000078561">
    <property type="component" value="Unassembled WGS sequence"/>
</dbReference>
<protein>
    <recommendedName>
        <fullName evidence="3">2,4-dienoyl-CoA reductase [(3E)-enoyl-CoA-producing]</fullName>
        <ecNumber evidence="3">1.3.1.124</ecNumber>
    </recommendedName>
</protein>
<dbReference type="Pfam" id="PF13561">
    <property type="entry name" value="adh_short_C2"/>
    <property type="match status" value="1"/>
</dbReference>
<keyword evidence="2" id="KW-0560">Oxidoreductase</keyword>
<organism evidence="6">
    <name type="scientific">Absidia glauca</name>
    <name type="common">Pin mould</name>
    <dbReference type="NCBI Taxonomy" id="4829"/>
    <lineage>
        <taxon>Eukaryota</taxon>
        <taxon>Fungi</taxon>
        <taxon>Fungi incertae sedis</taxon>
        <taxon>Mucoromycota</taxon>
        <taxon>Mucoromycotina</taxon>
        <taxon>Mucoromycetes</taxon>
        <taxon>Mucorales</taxon>
        <taxon>Cunninghamellaceae</taxon>
        <taxon>Absidia</taxon>
    </lineage>
</organism>
<evidence type="ECO:0000256" key="3">
    <source>
        <dbReference type="ARBA" id="ARBA00026117"/>
    </source>
</evidence>
<dbReference type="FunFam" id="3.40.50.720:FF:000084">
    <property type="entry name" value="Short-chain dehydrogenase reductase"/>
    <property type="match status" value="1"/>
</dbReference>
<keyword evidence="1" id="KW-0521">NADP</keyword>
<dbReference type="PANTHER" id="PTHR43296">
    <property type="entry name" value="PEROXISOMAL 2,4-DIENOYL-COA REDUCTASE"/>
    <property type="match status" value="1"/>
</dbReference>
<accession>A0A168T4D5</accession>
<dbReference type="SUPFAM" id="SSF51735">
    <property type="entry name" value="NAD(P)-binding Rossmann-fold domains"/>
    <property type="match status" value="1"/>
</dbReference>
<dbReference type="STRING" id="4829.A0A168T4D5"/>
<proteinExistence type="predicted"/>
<dbReference type="InterPro" id="IPR002347">
    <property type="entry name" value="SDR_fam"/>
</dbReference>
<dbReference type="OMA" id="MQAHVCA"/>
<evidence type="ECO:0000256" key="1">
    <source>
        <dbReference type="ARBA" id="ARBA00022857"/>
    </source>
</evidence>